<keyword evidence="6" id="KW-1185">Reference proteome</keyword>
<proteinExistence type="inferred from homology"/>
<feature type="domain" description="Major facilitator superfamily (MFS) profile" evidence="4">
    <location>
        <begin position="14"/>
        <end position="421"/>
    </location>
</feature>
<name>A0ABR0HAD9_9PEZI</name>
<feature type="transmembrane region" description="Helical" evidence="3">
    <location>
        <begin position="326"/>
        <end position="351"/>
    </location>
</feature>
<feature type="transmembrane region" description="Helical" evidence="3">
    <location>
        <begin position="392"/>
        <end position="412"/>
    </location>
</feature>
<feature type="transmembrane region" description="Helical" evidence="3">
    <location>
        <begin position="272"/>
        <end position="289"/>
    </location>
</feature>
<dbReference type="RefSeq" id="XP_062764789.1">
    <property type="nucleotide sequence ID" value="XM_062913384.1"/>
</dbReference>
<feature type="transmembrane region" description="Helical" evidence="3">
    <location>
        <begin position="238"/>
        <end position="260"/>
    </location>
</feature>
<feature type="transmembrane region" description="Helical" evidence="3">
    <location>
        <begin position="159"/>
        <end position="178"/>
    </location>
</feature>
<evidence type="ECO:0000256" key="2">
    <source>
        <dbReference type="ARBA" id="ARBA00006727"/>
    </source>
</evidence>
<evidence type="ECO:0000256" key="3">
    <source>
        <dbReference type="SAM" id="Phobius"/>
    </source>
</evidence>
<evidence type="ECO:0000313" key="5">
    <source>
        <dbReference type="EMBL" id="KAK4664823.1"/>
    </source>
</evidence>
<dbReference type="Proteomes" id="UP001326199">
    <property type="component" value="Unassembled WGS sequence"/>
</dbReference>
<protein>
    <recommendedName>
        <fullName evidence="4">Major facilitator superfamily (MFS) profile domain-containing protein</fullName>
    </recommendedName>
</protein>
<dbReference type="SUPFAM" id="SSF103473">
    <property type="entry name" value="MFS general substrate transporter"/>
    <property type="match status" value="1"/>
</dbReference>
<gene>
    <name evidence="5" type="ORF">QC763_507970</name>
</gene>
<evidence type="ECO:0000256" key="1">
    <source>
        <dbReference type="ARBA" id="ARBA00004141"/>
    </source>
</evidence>
<dbReference type="GeneID" id="87933727"/>
<dbReference type="PANTHER" id="PTHR11360">
    <property type="entry name" value="MONOCARBOXYLATE TRANSPORTER"/>
    <property type="match status" value="1"/>
</dbReference>
<dbReference type="PROSITE" id="PS50850">
    <property type="entry name" value="MFS"/>
    <property type="match status" value="1"/>
</dbReference>
<dbReference type="InterPro" id="IPR050327">
    <property type="entry name" value="Proton-linked_MCT"/>
</dbReference>
<organism evidence="5 6">
    <name type="scientific">Podospora pseudopauciseta</name>
    <dbReference type="NCBI Taxonomy" id="2093780"/>
    <lineage>
        <taxon>Eukaryota</taxon>
        <taxon>Fungi</taxon>
        <taxon>Dikarya</taxon>
        <taxon>Ascomycota</taxon>
        <taxon>Pezizomycotina</taxon>
        <taxon>Sordariomycetes</taxon>
        <taxon>Sordariomycetidae</taxon>
        <taxon>Sordariales</taxon>
        <taxon>Podosporaceae</taxon>
        <taxon>Podospora</taxon>
    </lineage>
</organism>
<keyword evidence="3" id="KW-0472">Membrane</keyword>
<dbReference type="Gene3D" id="1.20.1250.20">
    <property type="entry name" value="MFS general substrate transporter like domains"/>
    <property type="match status" value="2"/>
</dbReference>
<keyword evidence="3" id="KW-1133">Transmembrane helix</keyword>
<feature type="transmembrane region" description="Helical" evidence="3">
    <location>
        <begin position="129"/>
        <end position="152"/>
    </location>
</feature>
<comment type="caution">
    <text evidence="5">The sequence shown here is derived from an EMBL/GenBank/DDBJ whole genome shotgun (WGS) entry which is preliminary data.</text>
</comment>
<feature type="transmembrane region" description="Helical" evidence="3">
    <location>
        <begin position="105"/>
        <end position="123"/>
    </location>
</feature>
<sequence>MAATSDTPPDGGLKAWLSVLAGFFVIMNSWYVYPSVSFLIQSADKHTRGIIISFGIFQTYYVSTLNLPPSDISWIGSLAVFLLFFGGIISGRLTDAGYFRTTTTLGAFLIVFGCFMTSLSTTYWQLVLAQGVCIGIGNGCLLTPMMTVVSTYFGRRLPLAMGIAACGSVVGGLAYTGMARTLLPTIGFGWTLRAIGFIQLGTLTLAMVVVRPRQLPPKDEKTLPVVDFTAFREPAFSLFVLGSFLSFMGVFFGFFYLASYARDINGMSYTESLNLLLALNGIGFAGRLLPTPLAKLFGTLNTFIALILASALAMYTWIAVNSTAGLYGWTALYSIAVGGVQSLMPAAIAVLNSDLRNVGSRLGIVFGAIGIGSLIGSPIAGGLITAGGGSYVGAQAFSGSVLATGALLILLAREIMRKKTRASFWSKV</sequence>
<dbReference type="InterPro" id="IPR020846">
    <property type="entry name" value="MFS_dom"/>
</dbReference>
<dbReference type="PANTHER" id="PTHR11360:SF130">
    <property type="entry name" value="MAJOR FACILITATOR SUPERFAMILY (MFS) PROFILE DOMAIN-CONTAINING PROTEIN-RELATED"/>
    <property type="match status" value="1"/>
</dbReference>
<feature type="transmembrane region" description="Helical" evidence="3">
    <location>
        <begin position="190"/>
        <end position="210"/>
    </location>
</feature>
<keyword evidence="3" id="KW-0812">Transmembrane</keyword>
<comment type="subcellular location">
    <subcellularLocation>
        <location evidence="1">Membrane</location>
        <topology evidence="1">Multi-pass membrane protein</topology>
    </subcellularLocation>
</comment>
<dbReference type="InterPro" id="IPR011701">
    <property type="entry name" value="MFS"/>
</dbReference>
<reference evidence="5 6" key="1">
    <citation type="journal article" date="2023" name="bioRxiv">
        <title>High-quality genome assemblies of four members of thePodospora anserinaspecies complex.</title>
        <authorList>
            <person name="Ament-Velasquez S.L."/>
            <person name="Vogan A.A."/>
            <person name="Wallerman O."/>
            <person name="Hartmann F."/>
            <person name="Gautier V."/>
            <person name="Silar P."/>
            <person name="Giraud T."/>
            <person name="Johannesson H."/>
        </authorList>
    </citation>
    <scope>NUCLEOTIDE SEQUENCE [LARGE SCALE GENOMIC DNA]</scope>
    <source>
        <strain evidence="5 6">CBS 411.78</strain>
    </source>
</reference>
<accession>A0ABR0HAD9</accession>
<evidence type="ECO:0000313" key="6">
    <source>
        <dbReference type="Proteomes" id="UP001326199"/>
    </source>
</evidence>
<feature type="transmembrane region" description="Helical" evidence="3">
    <location>
        <begin position="74"/>
        <end position="93"/>
    </location>
</feature>
<evidence type="ECO:0000259" key="4">
    <source>
        <dbReference type="PROSITE" id="PS50850"/>
    </source>
</evidence>
<feature type="transmembrane region" description="Helical" evidence="3">
    <location>
        <begin position="15"/>
        <end position="33"/>
    </location>
</feature>
<feature type="transmembrane region" description="Helical" evidence="3">
    <location>
        <begin position="45"/>
        <end position="62"/>
    </location>
</feature>
<feature type="transmembrane region" description="Helical" evidence="3">
    <location>
        <begin position="296"/>
        <end position="320"/>
    </location>
</feature>
<comment type="similarity">
    <text evidence="2">Belongs to the major facilitator superfamily. Monocarboxylate porter (TC 2.A.1.13) family.</text>
</comment>
<dbReference type="Pfam" id="PF07690">
    <property type="entry name" value="MFS_1"/>
    <property type="match status" value="1"/>
</dbReference>
<dbReference type="InterPro" id="IPR036259">
    <property type="entry name" value="MFS_trans_sf"/>
</dbReference>
<dbReference type="EMBL" id="JAFFHB010000006">
    <property type="protein sequence ID" value="KAK4664823.1"/>
    <property type="molecule type" value="Genomic_DNA"/>
</dbReference>
<feature type="transmembrane region" description="Helical" evidence="3">
    <location>
        <begin position="363"/>
        <end position="386"/>
    </location>
</feature>